<keyword evidence="9" id="KW-1185">Reference proteome</keyword>
<dbReference type="InterPro" id="IPR005119">
    <property type="entry name" value="LysR_subst-bd"/>
</dbReference>
<keyword evidence="3" id="KW-0238">DNA-binding</keyword>
<dbReference type="SUPFAM" id="SSF46785">
    <property type="entry name" value="Winged helix' DNA-binding domain"/>
    <property type="match status" value="1"/>
</dbReference>
<dbReference type="PANTHER" id="PTHR30346:SF0">
    <property type="entry name" value="HCA OPERON TRANSCRIPTIONAL ACTIVATOR HCAR"/>
    <property type="match status" value="1"/>
</dbReference>
<evidence type="ECO:0000256" key="4">
    <source>
        <dbReference type="ARBA" id="ARBA00023159"/>
    </source>
</evidence>
<dbReference type="InterPro" id="IPR036388">
    <property type="entry name" value="WH-like_DNA-bd_sf"/>
</dbReference>
<protein>
    <submittedName>
        <fullName evidence="8">LysR family transcriptional regulator</fullName>
    </submittedName>
</protein>
<evidence type="ECO:0000256" key="3">
    <source>
        <dbReference type="ARBA" id="ARBA00023125"/>
    </source>
</evidence>
<dbReference type="Gene3D" id="1.10.10.10">
    <property type="entry name" value="Winged helix-like DNA-binding domain superfamily/Winged helix DNA-binding domain"/>
    <property type="match status" value="1"/>
</dbReference>
<dbReference type="PANTHER" id="PTHR30346">
    <property type="entry name" value="TRANSCRIPTIONAL DUAL REGULATOR HCAR-RELATED"/>
    <property type="match status" value="1"/>
</dbReference>
<proteinExistence type="inferred from homology"/>
<dbReference type="InterPro" id="IPR000847">
    <property type="entry name" value="LysR_HTH_N"/>
</dbReference>
<evidence type="ECO:0000256" key="2">
    <source>
        <dbReference type="ARBA" id="ARBA00023015"/>
    </source>
</evidence>
<gene>
    <name evidence="8" type="ORF">ACFO0B_26860</name>
</gene>
<dbReference type="Gene3D" id="3.40.190.10">
    <property type="entry name" value="Periplasmic binding protein-like II"/>
    <property type="match status" value="2"/>
</dbReference>
<comment type="caution">
    <text evidence="8">The sequence shown here is derived from an EMBL/GenBank/DDBJ whole genome shotgun (WGS) entry which is preliminary data.</text>
</comment>
<name>A0ABV8DZN2_9NOCA</name>
<feature type="compositionally biased region" description="Basic and acidic residues" evidence="6">
    <location>
        <begin position="307"/>
        <end position="320"/>
    </location>
</feature>
<sequence length="320" mass="35673">MDLDLGAVRALIAVADRQHFGMAADELAVSQQAVSKRIARLETALGAQLLHRSRHGSVLTDDGVAFLPQARALIALADQAVESLRGRRRPFRIDVLGTRLAPTELIRIFHAENPDLEIHILTSTGLRSAREAFRAGAIDAAFARVVGDLDPAIDYRPAYLEPLHVLVGRNHRLAGLRSVRMTELADFSARMPGNEPGSEWADFYDELAHTFGLTIDTSGPDFGLDHILDDLAGSSETYVFSGEKLRVPWHPDICRVPILGPTPCYPHALLWQRHSRHNALPRLIRHIADDFVQLDRNSQWLPPPEMESGRWDRPARIDNQ</sequence>
<dbReference type="Pfam" id="PF00126">
    <property type="entry name" value="HTH_1"/>
    <property type="match status" value="1"/>
</dbReference>
<dbReference type="PRINTS" id="PR00039">
    <property type="entry name" value="HTHLYSR"/>
</dbReference>
<dbReference type="Pfam" id="PF03466">
    <property type="entry name" value="LysR_substrate"/>
    <property type="match status" value="1"/>
</dbReference>
<dbReference type="RefSeq" id="WP_378615629.1">
    <property type="nucleotide sequence ID" value="NZ_JBHSAX010000022.1"/>
</dbReference>
<evidence type="ECO:0000313" key="8">
    <source>
        <dbReference type="EMBL" id="MFC3965626.1"/>
    </source>
</evidence>
<comment type="similarity">
    <text evidence="1">Belongs to the LysR transcriptional regulatory family.</text>
</comment>
<dbReference type="EMBL" id="JBHSAX010000022">
    <property type="protein sequence ID" value="MFC3965626.1"/>
    <property type="molecule type" value="Genomic_DNA"/>
</dbReference>
<evidence type="ECO:0000256" key="6">
    <source>
        <dbReference type="SAM" id="MobiDB-lite"/>
    </source>
</evidence>
<dbReference type="PROSITE" id="PS50931">
    <property type="entry name" value="HTH_LYSR"/>
    <property type="match status" value="1"/>
</dbReference>
<accession>A0ABV8DZN2</accession>
<dbReference type="SUPFAM" id="SSF53850">
    <property type="entry name" value="Periplasmic binding protein-like II"/>
    <property type="match status" value="1"/>
</dbReference>
<dbReference type="InterPro" id="IPR036390">
    <property type="entry name" value="WH_DNA-bd_sf"/>
</dbReference>
<reference evidence="9" key="1">
    <citation type="journal article" date="2019" name="Int. J. Syst. Evol. Microbiol.">
        <title>The Global Catalogue of Microorganisms (GCM) 10K type strain sequencing project: providing services to taxonomists for standard genome sequencing and annotation.</title>
        <authorList>
            <consortium name="The Broad Institute Genomics Platform"/>
            <consortium name="The Broad Institute Genome Sequencing Center for Infectious Disease"/>
            <person name="Wu L."/>
            <person name="Ma J."/>
        </authorList>
    </citation>
    <scope>NUCLEOTIDE SEQUENCE [LARGE SCALE GENOMIC DNA]</scope>
    <source>
        <strain evidence="9">CGMCC 4.7330</strain>
    </source>
</reference>
<evidence type="ECO:0000256" key="5">
    <source>
        <dbReference type="ARBA" id="ARBA00023163"/>
    </source>
</evidence>
<evidence type="ECO:0000259" key="7">
    <source>
        <dbReference type="PROSITE" id="PS50931"/>
    </source>
</evidence>
<keyword evidence="2" id="KW-0805">Transcription regulation</keyword>
<feature type="domain" description="HTH lysR-type" evidence="7">
    <location>
        <begin position="1"/>
        <end position="60"/>
    </location>
</feature>
<evidence type="ECO:0000256" key="1">
    <source>
        <dbReference type="ARBA" id="ARBA00009437"/>
    </source>
</evidence>
<keyword evidence="5" id="KW-0804">Transcription</keyword>
<dbReference type="Proteomes" id="UP001595696">
    <property type="component" value="Unassembled WGS sequence"/>
</dbReference>
<organism evidence="8 9">
    <name type="scientific">Nocardia jiangsuensis</name>
    <dbReference type="NCBI Taxonomy" id="1691563"/>
    <lineage>
        <taxon>Bacteria</taxon>
        <taxon>Bacillati</taxon>
        <taxon>Actinomycetota</taxon>
        <taxon>Actinomycetes</taxon>
        <taxon>Mycobacteriales</taxon>
        <taxon>Nocardiaceae</taxon>
        <taxon>Nocardia</taxon>
    </lineage>
</organism>
<feature type="region of interest" description="Disordered" evidence="6">
    <location>
        <begin position="299"/>
        <end position="320"/>
    </location>
</feature>
<keyword evidence="4" id="KW-0010">Activator</keyword>
<evidence type="ECO:0000313" key="9">
    <source>
        <dbReference type="Proteomes" id="UP001595696"/>
    </source>
</evidence>